<protein>
    <recommendedName>
        <fullName evidence="4">DUF4352 domain-containing protein</fullName>
    </recommendedName>
</protein>
<feature type="region of interest" description="Disordered" evidence="1">
    <location>
        <begin position="12"/>
        <end position="61"/>
    </location>
</feature>
<evidence type="ECO:0000313" key="2">
    <source>
        <dbReference type="EMBL" id="RZS37111.1"/>
    </source>
</evidence>
<gene>
    <name evidence="2" type="ORF">EV193_106349</name>
</gene>
<organism evidence="2 3">
    <name type="scientific">Herbihabitans rhizosphaerae</name>
    <dbReference type="NCBI Taxonomy" id="1872711"/>
    <lineage>
        <taxon>Bacteria</taxon>
        <taxon>Bacillati</taxon>
        <taxon>Actinomycetota</taxon>
        <taxon>Actinomycetes</taxon>
        <taxon>Pseudonocardiales</taxon>
        <taxon>Pseudonocardiaceae</taxon>
        <taxon>Herbihabitans</taxon>
    </lineage>
</organism>
<accession>A0A4Q7KNA0</accession>
<name>A0A4Q7KNA0_9PSEU</name>
<evidence type="ECO:0000313" key="3">
    <source>
        <dbReference type="Proteomes" id="UP000294257"/>
    </source>
</evidence>
<evidence type="ECO:0000256" key="1">
    <source>
        <dbReference type="SAM" id="MobiDB-lite"/>
    </source>
</evidence>
<evidence type="ECO:0008006" key="4">
    <source>
        <dbReference type="Google" id="ProtNLM"/>
    </source>
</evidence>
<proteinExistence type="predicted"/>
<sequence length="189" mass="19910">MVLAVLTAAGCGNRTEPPAAPAETSADAQPGADLTTTPSKALATNARGNLPKKIGEESGFSDREGGHFATFKLTKIEKSAKCADASIKPSNGQFMVLTFEIATTAEFSTRSTPSLFNPLDFSVLGLNGVADTEVATPGTYGCRAAKKLPYNLAPSSKYVFEIVLDTKATSGAVQYRPPLAADYGWEWQL</sequence>
<keyword evidence="3" id="KW-1185">Reference proteome</keyword>
<reference evidence="2 3" key="1">
    <citation type="submission" date="2019-02" db="EMBL/GenBank/DDBJ databases">
        <title>Genomic Encyclopedia of Type Strains, Phase IV (KMG-IV): sequencing the most valuable type-strain genomes for metagenomic binning, comparative biology and taxonomic classification.</title>
        <authorList>
            <person name="Goeker M."/>
        </authorList>
    </citation>
    <scope>NUCLEOTIDE SEQUENCE [LARGE SCALE GENOMIC DNA]</scope>
    <source>
        <strain evidence="2 3">DSM 101727</strain>
    </source>
</reference>
<dbReference type="AlphaFoldDB" id="A0A4Q7KNA0"/>
<comment type="caution">
    <text evidence="2">The sequence shown here is derived from an EMBL/GenBank/DDBJ whole genome shotgun (WGS) entry which is preliminary data.</text>
</comment>
<dbReference type="EMBL" id="SGWQ01000006">
    <property type="protein sequence ID" value="RZS37111.1"/>
    <property type="molecule type" value="Genomic_DNA"/>
</dbReference>
<dbReference type="Proteomes" id="UP000294257">
    <property type="component" value="Unassembled WGS sequence"/>
</dbReference>